<evidence type="ECO:0000259" key="1">
    <source>
        <dbReference type="Pfam" id="PF09124"/>
    </source>
</evidence>
<protein>
    <recommendedName>
        <fullName evidence="1">T4 recombination endonuclease VII dimerisation domain-containing protein</fullName>
    </recommendedName>
</protein>
<dbReference type="Gene3D" id="1.10.720.30">
    <property type="entry name" value="SAP domain"/>
    <property type="match status" value="1"/>
</dbReference>
<dbReference type="EMBL" id="LNDJ01000047">
    <property type="protein sequence ID" value="KRU23295.1"/>
    <property type="molecule type" value="Genomic_DNA"/>
</dbReference>
<dbReference type="AlphaFoldDB" id="A0A0T6DTS4"/>
<reference evidence="2 3" key="1">
    <citation type="submission" date="2015-11" db="EMBL/GenBank/DDBJ databases">
        <title>Permanent draft genome of Psychrobacter piscatorii LQ58.</title>
        <authorList>
            <person name="Zhou M."/>
            <person name="Dong B."/>
            <person name="Liu Q."/>
        </authorList>
    </citation>
    <scope>NUCLEOTIDE SEQUENCE [LARGE SCALE GENOMIC DNA]</scope>
    <source>
        <strain evidence="2 3">LQ58</strain>
    </source>
</reference>
<comment type="caution">
    <text evidence="2">The sequence shown here is derived from an EMBL/GenBank/DDBJ whole genome shotgun (WGS) entry which is preliminary data.</text>
</comment>
<accession>A0A0T6DTS4</accession>
<dbReference type="Proteomes" id="UP000051202">
    <property type="component" value="Unassembled WGS sequence"/>
</dbReference>
<organism evidence="2 3">
    <name type="scientific">Psychrobacter piscatorii</name>
    <dbReference type="NCBI Taxonomy" id="554343"/>
    <lineage>
        <taxon>Bacteria</taxon>
        <taxon>Pseudomonadati</taxon>
        <taxon>Pseudomonadota</taxon>
        <taxon>Gammaproteobacteria</taxon>
        <taxon>Moraxellales</taxon>
        <taxon>Moraxellaceae</taxon>
        <taxon>Psychrobacter</taxon>
    </lineage>
</organism>
<sequence length="111" mass="12081">MSKFYIAKQAVGQYNTGDKIPTITDDELKAAVKDGKTVNGLTAERAKFLLSKGAIAEPEGEDADTAEDDTNEVVELDTLTNKELKALLDEEGIEYNASDDKKTLIALFPKD</sequence>
<dbReference type="InterPro" id="IPR036361">
    <property type="entry name" value="SAP_dom_sf"/>
</dbReference>
<gene>
    <name evidence="2" type="ORF">AS194_05035</name>
</gene>
<dbReference type="Pfam" id="PF09124">
    <property type="entry name" value="Endonuc-dimeris"/>
    <property type="match status" value="1"/>
</dbReference>
<dbReference type="RefSeq" id="WP_058023930.1">
    <property type="nucleotide sequence ID" value="NZ_LNDJ01000047.1"/>
</dbReference>
<dbReference type="InterPro" id="IPR036309">
    <property type="entry name" value="T4_recomb_endonuclease_dim_sf"/>
</dbReference>
<keyword evidence="3" id="KW-1185">Reference proteome</keyword>
<evidence type="ECO:0000313" key="2">
    <source>
        <dbReference type="EMBL" id="KRU23295.1"/>
    </source>
</evidence>
<dbReference type="STRING" id="554343.AS194_05035"/>
<feature type="domain" description="T4 recombination endonuclease VII dimerisation" evidence="1">
    <location>
        <begin position="79"/>
        <end position="110"/>
    </location>
</feature>
<dbReference type="InterPro" id="IPR015208">
    <property type="entry name" value="T4_recomb_endonuclease_dimer"/>
</dbReference>
<evidence type="ECO:0000313" key="3">
    <source>
        <dbReference type="Proteomes" id="UP000051202"/>
    </source>
</evidence>
<dbReference type="SUPFAM" id="SSF68918">
    <property type="entry name" value="Recombination endonuclease VII, C-terminal and dimerization domains"/>
    <property type="match status" value="1"/>
</dbReference>
<name>A0A0T6DTS4_9GAMM</name>
<proteinExistence type="predicted"/>